<dbReference type="PANTHER" id="PTHR34406:SF1">
    <property type="entry name" value="PROTEIN YCEI"/>
    <property type="match status" value="1"/>
</dbReference>
<name>A0A936K5S9_9BACT</name>
<keyword evidence="1" id="KW-0732">Signal</keyword>
<reference evidence="3 4" key="1">
    <citation type="submission" date="2020-10" db="EMBL/GenBank/DDBJ databases">
        <title>Connecting structure to function with the recovery of over 1000 high-quality activated sludge metagenome-assembled genomes encoding full-length rRNA genes using long-read sequencing.</title>
        <authorList>
            <person name="Singleton C.M."/>
            <person name="Petriglieri F."/>
            <person name="Kristensen J.M."/>
            <person name="Kirkegaard R.H."/>
            <person name="Michaelsen T.Y."/>
            <person name="Andersen M.H."/>
            <person name="Karst S.M."/>
            <person name="Dueholm M.S."/>
            <person name="Nielsen P.H."/>
            <person name="Albertsen M."/>
        </authorList>
    </citation>
    <scope>NUCLEOTIDE SEQUENCE [LARGE SCALE GENOMIC DNA]</scope>
    <source>
        <strain evidence="3">OdNE_18-Q3-R46-58_MAXAC.008</strain>
    </source>
</reference>
<evidence type="ECO:0000313" key="3">
    <source>
        <dbReference type="EMBL" id="MBK8572119.1"/>
    </source>
</evidence>
<dbReference type="EMBL" id="JADKCH010000003">
    <property type="protein sequence ID" value="MBK8572119.1"/>
    <property type="molecule type" value="Genomic_DNA"/>
</dbReference>
<feature type="domain" description="Lipid/polyisoprenoid-binding YceI-like" evidence="2">
    <location>
        <begin position="24"/>
        <end position="188"/>
    </location>
</feature>
<dbReference type="Gene3D" id="2.40.128.110">
    <property type="entry name" value="Lipid/polyisoprenoid-binding, YceI-like"/>
    <property type="match status" value="1"/>
</dbReference>
<dbReference type="SMART" id="SM00867">
    <property type="entry name" value="YceI"/>
    <property type="match status" value="1"/>
</dbReference>
<feature type="chain" id="PRO_5037418887" evidence="1">
    <location>
        <begin position="22"/>
        <end position="195"/>
    </location>
</feature>
<dbReference type="InterPro" id="IPR036761">
    <property type="entry name" value="TTHA0802/YceI-like_sf"/>
</dbReference>
<accession>A0A936K5S9</accession>
<protein>
    <submittedName>
        <fullName evidence="3">YceI family protein</fullName>
    </submittedName>
</protein>
<feature type="signal peptide" evidence="1">
    <location>
        <begin position="1"/>
        <end position="21"/>
    </location>
</feature>
<comment type="caution">
    <text evidence="3">The sequence shown here is derived from an EMBL/GenBank/DDBJ whole genome shotgun (WGS) entry which is preliminary data.</text>
</comment>
<dbReference type="PANTHER" id="PTHR34406">
    <property type="entry name" value="PROTEIN YCEI"/>
    <property type="match status" value="1"/>
</dbReference>
<dbReference type="Proteomes" id="UP000709959">
    <property type="component" value="Unassembled WGS sequence"/>
</dbReference>
<sequence>MRHPFRAVLAVLALAALPALAQDTYKIDPVHSEISFKIRHLLAKTSGRFAKFGGTIKVDTADLSKSSVEVSIDAASINTDNEGRDKHLKGPDFFDVEKFPTITFKSTSVKEVAKGKLEVTGDFTLHGVTKKITFPITNAGTGPGMKPGAIVAGFIDGAVTINRNDYGIKTYPGALGDEVAITLNIEAGKVEEPKK</sequence>
<proteinExistence type="predicted"/>
<organism evidence="3 4">
    <name type="scientific">Candidatus Geothrix odensensis</name>
    <dbReference type="NCBI Taxonomy" id="2954440"/>
    <lineage>
        <taxon>Bacteria</taxon>
        <taxon>Pseudomonadati</taxon>
        <taxon>Acidobacteriota</taxon>
        <taxon>Holophagae</taxon>
        <taxon>Holophagales</taxon>
        <taxon>Holophagaceae</taxon>
        <taxon>Geothrix</taxon>
    </lineage>
</organism>
<evidence type="ECO:0000256" key="1">
    <source>
        <dbReference type="SAM" id="SignalP"/>
    </source>
</evidence>
<dbReference type="SUPFAM" id="SSF101874">
    <property type="entry name" value="YceI-like"/>
    <property type="match status" value="1"/>
</dbReference>
<dbReference type="InterPro" id="IPR007372">
    <property type="entry name" value="Lipid/polyisoprenoid-bd_YceI"/>
</dbReference>
<evidence type="ECO:0000313" key="4">
    <source>
        <dbReference type="Proteomes" id="UP000709959"/>
    </source>
</evidence>
<dbReference type="Pfam" id="PF04264">
    <property type="entry name" value="YceI"/>
    <property type="match status" value="1"/>
</dbReference>
<gene>
    <name evidence="3" type="ORF">IPN91_05615</name>
</gene>
<evidence type="ECO:0000259" key="2">
    <source>
        <dbReference type="SMART" id="SM00867"/>
    </source>
</evidence>
<dbReference type="AlphaFoldDB" id="A0A936K5S9"/>